<dbReference type="PANTHER" id="PTHR24171:SF9">
    <property type="entry name" value="ANKYRIN REPEAT DOMAIN-CONTAINING PROTEIN 39"/>
    <property type="match status" value="1"/>
</dbReference>
<keyword evidence="1" id="KW-0677">Repeat</keyword>
<evidence type="ECO:0000256" key="3">
    <source>
        <dbReference type="PROSITE-ProRule" id="PRU00023"/>
    </source>
</evidence>
<dbReference type="SUPFAM" id="SSF48403">
    <property type="entry name" value="Ankyrin repeat"/>
    <property type="match status" value="1"/>
</dbReference>
<feature type="region of interest" description="Disordered" evidence="4">
    <location>
        <begin position="1"/>
        <end position="33"/>
    </location>
</feature>
<sequence>MVDVRVKSQGGGGAAKRAPRAAKCPKGNNRQNQVQPVVESNVAMQSAVNDPVANGQGITTDCFNNLLADFTKALTATNSQNADPVVNQNQMLCEMGKFFISSMMTFNKILQEQGANTANKVTATEAFNDGQQRETLNNQTNQGTSNEKKAVKFVKRKAGREVSNQKDIGGITIGSVANVRRDLVADVISSVGEKASKQNNLLQRGKKGNAKKLPTAPKLGPDVKNRGFSDPKKQVTKKQPEKDGVYVTRPAVSKDSSVTSTAEASPASVVAPTRAESRDDFNNAPTPNHNIGTVELTYLEELVSPEEKLNFSIYQFVDRCTKNNTNTYDDKEGQHGNKNEWGNANATITKAPSSTADGVDETCRASRVVQSPAELLRAAFIGDVELLEAQESVDVNHVDEVGRSALHYACASRSLKCVECLLSRGIDINLADRKGWTAVHIAVSKNFTEVANVLINHGADIYALLKHKCAPARLTDVYSPAIHFAAIKGNIEITKTLMSKGVSINTPDSANMMPLHYAAFRGNTEYVKFLLDNGATINVRDVNGRTPFHAAALSGMIENVKLMVEKHPFVNEGDVWSLTPYKLAELRNHTAFVAYLNDVLHIEEDEENDINRVISSTIAVALQEPNADQIYRCVTRIGAELCKTVFDLTMQIERNGGVLTADGSRRRTSGGIFFTCLRELYLNDIISKEDYNYIRAAESEKRIARANERKNKLRAKV</sequence>
<accession>A0AAD8LP52</accession>
<dbReference type="EMBL" id="JAVEPI010000003">
    <property type="protein sequence ID" value="KAK1443078.1"/>
    <property type="molecule type" value="Genomic_DNA"/>
</dbReference>
<protein>
    <submittedName>
        <fullName evidence="6">Ankyrin repeat domain containing protein</fullName>
    </submittedName>
</protein>
<feature type="repeat" description="ANK" evidence="3">
    <location>
        <begin position="510"/>
        <end position="542"/>
    </location>
</feature>
<dbReference type="AlphaFoldDB" id="A0AAD8LP52"/>
<evidence type="ECO:0000313" key="7">
    <source>
        <dbReference type="Proteomes" id="UP001230268"/>
    </source>
</evidence>
<dbReference type="InterPro" id="IPR002110">
    <property type="entry name" value="Ankyrin_rpt"/>
</dbReference>
<dbReference type="InterPro" id="IPR019385">
    <property type="entry name" value="PHAX_RNA-binding_domain"/>
</dbReference>
<evidence type="ECO:0000313" key="6">
    <source>
        <dbReference type="EMBL" id="KAK1443078.1"/>
    </source>
</evidence>
<keyword evidence="7" id="KW-1185">Reference proteome</keyword>
<dbReference type="PROSITE" id="PS50297">
    <property type="entry name" value="ANK_REP_REGION"/>
    <property type="match status" value="5"/>
</dbReference>
<feature type="repeat" description="ANK" evidence="3">
    <location>
        <begin position="434"/>
        <end position="466"/>
    </location>
</feature>
<organism evidence="6 7">
    <name type="scientific">Babesia gibsoni</name>
    <dbReference type="NCBI Taxonomy" id="33632"/>
    <lineage>
        <taxon>Eukaryota</taxon>
        <taxon>Sar</taxon>
        <taxon>Alveolata</taxon>
        <taxon>Apicomplexa</taxon>
        <taxon>Aconoidasida</taxon>
        <taxon>Piroplasmida</taxon>
        <taxon>Babesiidae</taxon>
        <taxon>Babesia</taxon>
    </lineage>
</organism>
<evidence type="ECO:0000256" key="4">
    <source>
        <dbReference type="SAM" id="MobiDB-lite"/>
    </source>
</evidence>
<dbReference type="InterPro" id="IPR038092">
    <property type="entry name" value="PHAX_RNA-binding_sf"/>
</dbReference>
<dbReference type="Pfam" id="PF12796">
    <property type="entry name" value="Ank_2"/>
    <property type="match status" value="2"/>
</dbReference>
<name>A0AAD8LP52_BABGI</name>
<evidence type="ECO:0000259" key="5">
    <source>
        <dbReference type="Pfam" id="PF10258"/>
    </source>
</evidence>
<feature type="region of interest" description="Disordered" evidence="4">
    <location>
        <begin position="198"/>
        <end position="288"/>
    </location>
</feature>
<evidence type="ECO:0000256" key="1">
    <source>
        <dbReference type="ARBA" id="ARBA00022737"/>
    </source>
</evidence>
<dbReference type="Gene3D" id="1.25.40.20">
    <property type="entry name" value="Ankyrin repeat-containing domain"/>
    <property type="match status" value="3"/>
</dbReference>
<feature type="repeat" description="ANK" evidence="3">
    <location>
        <begin position="481"/>
        <end position="509"/>
    </location>
</feature>
<feature type="compositionally biased region" description="Polar residues" evidence="4">
    <location>
        <begin position="254"/>
        <end position="263"/>
    </location>
</feature>
<feature type="compositionally biased region" description="Basic and acidic residues" evidence="4">
    <location>
        <begin position="221"/>
        <end position="244"/>
    </location>
</feature>
<gene>
    <name evidence="6" type="ORF">BgAZ_305960</name>
</gene>
<dbReference type="PROSITE" id="PS50088">
    <property type="entry name" value="ANK_REPEAT"/>
    <property type="match status" value="5"/>
</dbReference>
<dbReference type="Pfam" id="PF10258">
    <property type="entry name" value="PHAX_RNA-bd"/>
    <property type="match status" value="1"/>
</dbReference>
<reference evidence="6" key="1">
    <citation type="submission" date="2023-08" db="EMBL/GenBank/DDBJ databases">
        <title>Draft sequence of the Babesia gibsoni genome.</title>
        <authorList>
            <person name="Yamagishi J.Y."/>
            <person name="Xuan X.X."/>
        </authorList>
    </citation>
    <scope>NUCLEOTIDE SEQUENCE</scope>
    <source>
        <strain evidence="6">Azabu</strain>
    </source>
</reference>
<keyword evidence="2 3" id="KW-0040">ANK repeat</keyword>
<feature type="domain" description="Phosphorylated adapter RNA export protein RNA-binding" evidence="5">
    <location>
        <begin position="616"/>
        <end position="698"/>
    </location>
</feature>
<evidence type="ECO:0000256" key="2">
    <source>
        <dbReference type="ARBA" id="ARBA00023043"/>
    </source>
</evidence>
<comment type="caution">
    <text evidence="6">The sequence shown here is derived from an EMBL/GenBank/DDBJ whole genome shotgun (WGS) entry which is preliminary data.</text>
</comment>
<dbReference type="Gene3D" id="1.10.10.1440">
    <property type="entry name" value="PHAX RNA-binding domain"/>
    <property type="match status" value="1"/>
</dbReference>
<dbReference type="InterPro" id="IPR036770">
    <property type="entry name" value="Ankyrin_rpt-contain_sf"/>
</dbReference>
<feature type="repeat" description="ANK" evidence="3">
    <location>
        <begin position="401"/>
        <end position="433"/>
    </location>
</feature>
<dbReference type="Proteomes" id="UP001230268">
    <property type="component" value="Unassembled WGS sequence"/>
</dbReference>
<feature type="repeat" description="ANK" evidence="3">
    <location>
        <begin position="543"/>
        <end position="575"/>
    </location>
</feature>
<dbReference type="SMART" id="SM00248">
    <property type="entry name" value="ANK"/>
    <property type="match status" value="5"/>
</dbReference>
<proteinExistence type="predicted"/>
<dbReference type="PANTHER" id="PTHR24171">
    <property type="entry name" value="ANKYRIN REPEAT DOMAIN-CONTAINING PROTEIN 39-RELATED"/>
    <property type="match status" value="1"/>
</dbReference>